<dbReference type="PROSITE" id="PS51257">
    <property type="entry name" value="PROKAR_LIPOPROTEIN"/>
    <property type="match status" value="1"/>
</dbReference>
<dbReference type="AlphaFoldDB" id="A0A330LLB6"/>
<dbReference type="EMBL" id="LS483250">
    <property type="protein sequence ID" value="SQD77192.1"/>
    <property type="molecule type" value="Genomic_DNA"/>
</dbReference>
<organism evidence="2 3">
    <name type="scientific">Moritella yayanosii</name>
    <dbReference type="NCBI Taxonomy" id="69539"/>
    <lineage>
        <taxon>Bacteria</taxon>
        <taxon>Pseudomonadati</taxon>
        <taxon>Pseudomonadota</taxon>
        <taxon>Gammaproteobacteria</taxon>
        <taxon>Alteromonadales</taxon>
        <taxon>Moritellaceae</taxon>
        <taxon>Moritella</taxon>
    </lineage>
</organism>
<keyword evidence="3" id="KW-1185">Reference proteome</keyword>
<evidence type="ECO:0008006" key="4">
    <source>
        <dbReference type="Google" id="ProtNLM"/>
    </source>
</evidence>
<name>A0A330LLB6_9GAMM</name>
<dbReference type="Pfam" id="PF16695">
    <property type="entry name" value="Tai4"/>
    <property type="match status" value="1"/>
</dbReference>
<evidence type="ECO:0000313" key="3">
    <source>
        <dbReference type="Proteomes" id="UP000250163"/>
    </source>
</evidence>
<reference evidence="3" key="1">
    <citation type="submission" date="2018-05" db="EMBL/GenBank/DDBJ databases">
        <authorList>
            <person name="Cea G.-C."/>
            <person name="William W."/>
        </authorList>
    </citation>
    <scope>NUCLEOTIDE SEQUENCE [LARGE SCALE GENOMIC DNA]</scope>
    <source>
        <strain evidence="3">DB21MT 5</strain>
    </source>
</reference>
<protein>
    <recommendedName>
        <fullName evidence="4">Lipoprotein</fullName>
    </recommendedName>
</protein>
<dbReference type="KEGG" id="mya:MORIYA_0714"/>
<dbReference type="InterPro" id="IPR032032">
    <property type="entry name" value="Tai4"/>
</dbReference>
<evidence type="ECO:0000256" key="1">
    <source>
        <dbReference type="SAM" id="SignalP"/>
    </source>
</evidence>
<dbReference type="InterPro" id="IPR038314">
    <property type="entry name" value="T6SS_sf"/>
</dbReference>
<dbReference type="RefSeq" id="WP_112712702.1">
    <property type="nucleotide sequence ID" value="NZ_LS483250.1"/>
</dbReference>
<keyword evidence="1" id="KW-0732">Signal</keyword>
<evidence type="ECO:0000313" key="2">
    <source>
        <dbReference type="EMBL" id="SQD77192.1"/>
    </source>
</evidence>
<dbReference type="Gene3D" id="1.20.120.1620">
    <property type="match status" value="1"/>
</dbReference>
<feature type="signal peptide" evidence="1">
    <location>
        <begin position="1"/>
        <end position="19"/>
    </location>
</feature>
<gene>
    <name evidence="2" type="ORF">MORIYA_0714</name>
</gene>
<sequence>MNKIMILILVSVIASCSSAAMKEADSLNQKTLYKNWVLSRCLAAIVDDKKQKKDAFNTASAYLEVSNLPVEYFLASETLMQQFISLEYQGSISGSFNTKKCIDLFGSKELDNLYHELTK</sequence>
<feature type="chain" id="PRO_5016371500" description="Lipoprotein" evidence="1">
    <location>
        <begin position="20"/>
        <end position="119"/>
    </location>
</feature>
<accession>A0A330LLB6</accession>
<proteinExistence type="predicted"/>
<dbReference type="OrthoDB" id="6566141at2"/>
<dbReference type="Proteomes" id="UP000250163">
    <property type="component" value="Chromosome MORIYA"/>
</dbReference>